<dbReference type="AlphaFoldDB" id="A0A0C4YX14"/>
<sequence>MQVTLTADGGINVCAAKWNRRAFAQELEAMRQAMPMTESVVEELRRRARY</sequence>
<proteinExistence type="predicted"/>
<evidence type="ECO:0000313" key="1">
    <source>
        <dbReference type="EMBL" id="AJG25011.1"/>
    </source>
</evidence>
<keyword evidence="2" id="KW-1185">Reference proteome</keyword>
<dbReference type="KEGG" id="cbw:RR42_s3435"/>
<dbReference type="Proteomes" id="UP000031843">
    <property type="component" value="Chromosome secondary"/>
</dbReference>
<organism evidence="1 2">
    <name type="scientific">Cupriavidus basilensis</name>
    <dbReference type="NCBI Taxonomy" id="68895"/>
    <lineage>
        <taxon>Bacteria</taxon>
        <taxon>Pseudomonadati</taxon>
        <taxon>Pseudomonadota</taxon>
        <taxon>Betaproteobacteria</taxon>
        <taxon>Burkholderiales</taxon>
        <taxon>Burkholderiaceae</taxon>
        <taxon>Cupriavidus</taxon>
    </lineage>
</organism>
<name>A0A0C4YX14_9BURK</name>
<dbReference type="EMBL" id="CP010537">
    <property type="protein sequence ID" value="AJG25011.1"/>
    <property type="molecule type" value="Genomic_DNA"/>
</dbReference>
<accession>A0A0C4YX14</accession>
<reference evidence="1 2" key="1">
    <citation type="journal article" date="2015" name="Genome Announc.">
        <title>Complete Genome Sequence of Cupriavidus basilensis 4G11, Isolated from the Oak Ridge Field Research Center Site.</title>
        <authorList>
            <person name="Ray J."/>
            <person name="Waters R.J."/>
            <person name="Skerker J.M."/>
            <person name="Kuehl J.V."/>
            <person name="Price M.N."/>
            <person name="Huang J."/>
            <person name="Chakraborty R."/>
            <person name="Arkin A.P."/>
            <person name="Deutschbauer A."/>
        </authorList>
    </citation>
    <scope>NUCLEOTIDE SEQUENCE [LARGE SCALE GENOMIC DNA]</scope>
    <source>
        <strain evidence="1">4G11</strain>
    </source>
</reference>
<protein>
    <submittedName>
        <fullName evidence="1">Uncharacterized protein</fullName>
    </submittedName>
</protein>
<gene>
    <name evidence="1" type="ORF">RR42_s3435</name>
</gene>
<evidence type="ECO:0000313" key="2">
    <source>
        <dbReference type="Proteomes" id="UP000031843"/>
    </source>
</evidence>